<dbReference type="InterPro" id="IPR005123">
    <property type="entry name" value="Oxoglu/Fe-dep_dioxygenase_dom"/>
</dbReference>
<dbReference type="EC" id="1.13.12.19" evidence="4"/>
<evidence type="ECO:0000256" key="9">
    <source>
        <dbReference type="ARBA" id="ARBA00047725"/>
    </source>
</evidence>
<feature type="domain" description="Fe2OG dioxygenase" evidence="12">
    <location>
        <begin position="179"/>
        <end position="285"/>
    </location>
</feature>
<dbReference type="RefSeq" id="WP_127765019.1">
    <property type="nucleotide sequence ID" value="NZ_SADE01000001.1"/>
</dbReference>
<comment type="cofactor">
    <cofactor evidence="1">
        <name>Fe(2+)</name>
        <dbReference type="ChEBI" id="CHEBI:29033"/>
    </cofactor>
</comment>
<evidence type="ECO:0000256" key="7">
    <source>
        <dbReference type="ARBA" id="ARBA00031011"/>
    </source>
</evidence>
<dbReference type="OrthoDB" id="21825at2"/>
<name>A0A3S2ZCY6_9PROT</name>
<keyword evidence="11" id="KW-0408">Iron</keyword>
<evidence type="ECO:0000256" key="1">
    <source>
        <dbReference type="ARBA" id="ARBA00001954"/>
    </source>
</evidence>
<organism evidence="13 14">
    <name type="scientific">Hwanghaeella grinnelliae</name>
    <dbReference type="NCBI Taxonomy" id="2500179"/>
    <lineage>
        <taxon>Bacteria</taxon>
        <taxon>Pseudomonadati</taxon>
        <taxon>Pseudomonadota</taxon>
        <taxon>Alphaproteobacteria</taxon>
        <taxon>Rhodospirillales</taxon>
        <taxon>Rhodospirillaceae</taxon>
        <taxon>Hwanghaeella</taxon>
    </lineage>
</organism>
<keyword evidence="14" id="KW-1185">Reference proteome</keyword>
<dbReference type="EC" id="1.14.20.7" evidence="3"/>
<dbReference type="GO" id="GO:0009693">
    <property type="term" value="P:ethylene biosynthetic process"/>
    <property type="evidence" value="ECO:0007669"/>
    <property type="project" value="UniProtKB-KW"/>
</dbReference>
<comment type="similarity">
    <text evidence="11">Belongs to the iron/ascorbate-dependent oxidoreductase family.</text>
</comment>
<evidence type="ECO:0000259" key="12">
    <source>
        <dbReference type="PROSITE" id="PS51471"/>
    </source>
</evidence>
<dbReference type="GO" id="GO:0102276">
    <property type="term" value="F:2-oxoglutarate oxygenase/decarboxylase (ethylene-forming) activity"/>
    <property type="evidence" value="ECO:0007669"/>
    <property type="project" value="UniProtKB-EC"/>
</dbReference>
<comment type="catalytic activity">
    <reaction evidence="9">
        <text>2-oxoglutarate + O2 + 2 H(+) = ethene + 3 CO2 + H2O</text>
        <dbReference type="Rhea" id="RHEA:31523"/>
        <dbReference type="ChEBI" id="CHEBI:15377"/>
        <dbReference type="ChEBI" id="CHEBI:15378"/>
        <dbReference type="ChEBI" id="CHEBI:15379"/>
        <dbReference type="ChEBI" id="CHEBI:16526"/>
        <dbReference type="ChEBI" id="CHEBI:16810"/>
        <dbReference type="ChEBI" id="CHEBI:18153"/>
        <dbReference type="EC" id="1.13.12.19"/>
    </reaction>
</comment>
<dbReference type="Gene3D" id="2.60.120.330">
    <property type="entry name" value="B-lactam Antibiotic, Isopenicillin N Synthase, Chain"/>
    <property type="match status" value="1"/>
</dbReference>
<accession>A0A3S2ZCY6</accession>
<dbReference type="InterPro" id="IPR026992">
    <property type="entry name" value="DIOX_N"/>
</dbReference>
<comment type="caution">
    <text evidence="13">The sequence shown here is derived from an EMBL/GenBank/DDBJ whole genome shotgun (WGS) entry which is preliminary data.</text>
</comment>
<evidence type="ECO:0000313" key="14">
    <source>
        <dbReference type="Proteomes" id="UP000287447"/>
    </source>
</evidence>
<evidence type="ECO:0000256" key="3">
    <source>
        <dbReference type="ARBA" id="ARBA00012293"/>
    </source>
</evidence>
<dbReference type="GO" id="GO:0046872">
    <property type="term" value="F:metal ion binding"/>
    <property type="evidence" value="ECO:0007669"/>
    <property type="project" value="UniProtKB-KW"/>
</dbReference>
<evidence type="ECO:0000256" key="6">
    <source>
        <dbReference type="ARBA" id="ARBA00022666"/>
    </source>
</evidence>
<gene>
    <name evidence="13" type="ORF">EOI86_10615</name>
</gene>
<evidence type="ECO:0000313" key="13">
    <source>
        <dbReference type="EMBL" id="RVU39648.1"/>
    </source>
</evidence>
<dbReference type="PANTHER" id="PTHR47990">
    <property type="entry name" value="2-OXOGLUTARATE (2OG) AND FE(II)-DEPENDENT OXYGENASE SUPERFAMILY PROTEIN-RELATED"/>
    <property type="match status" value="1"/>
</dbReference>
<evidence type="ECO:0000256" key="11">
    <source>
        <dbReference type="RuleBase" id="RU003682"/>
    </source>
</evidence>
<dbReference type="SUPFAM" id="SSF51197">
    <property type="entry name" value="Clavaminate synthase-like"/>
    <property type="match status" value="1"/>
</dbReference>
<dbReference type="InterPro" id="IPR050231">
    <property type="entry name" value="Iron_ascorbate_oxido_reductase"/>
</dbReference>
<keyword evidence="11" id="KW-0479">Metal-binding</keyword>
<proteinExistence type="inferred from homology"/>
<sequence>MTKARTNFSEIPLVDVSGLRSSDPHARMAAVKELDRAARDVGFVYIAGHGIPKETVEGLKQAAKALFALPMETKLDYYIGKSTNHRGYVPQGEEFYGQGGGDLKEAFDTAMDLPADDPDYLAGNRMLGPNVWPEEVATHKAAVDRYYTAALELGKDLLRGFAMGLGLPEDTFVQHVNKPTSQLRLIHYWETDKVTTEEEQAKQKRMGIGAHTDYELFTILLPTAPGLQVLRNDGEWIDAPPVEGTFVINIGDMLENWSNGTYVANSHRVDRVNEERYSFPLFFATDYETVVAPLPELIDDGTETKYGPISAGDHLVAQTIQTFKYLENVELPDGSLETNQFGRFHLEKKAS</sequence>
<evidence type="ECO:0000256" key="10">
    <source>
        <dbReference type="ARBA" id="ARBA00049359"/>
    </source>
</evidence>
<dbReference type="Pfam" id="PF03171">
    <property type="entry name" value="2OG-FeII_Oxy"/>
    <property type="match status" value="1"/>
</dbReference>
<dbReference type="InterPro" id="IPR044861">
    <property type="entry name" value="IPNS-like_FE2OG_OXY"/>
</dbReference>
<dbReference type="InterPro" id="IPR027443">
    <property type="entry name" value="IPNS-like_sf"/>
</dbReference>
<evidence type="ECO:0000256" key="2">
    <source>
        <dbReference type="ARBA" id="ARBA00004767"/>
    </source>
</evidence>
<keyword evidence="11" id="KW-0560">Oxidoreductase</keyword>
<evidence type="ECO:0000256" key="5">
    <source>
        <dbReference type="ARBA" id="ARBA00019045"/>
    </source>
</evidence>
<dbReference type="Pfam" id="PF14226">
    <property type="entry name" value="DIOX_N"/>
    <property type="match status" value="1"/>
</dbReference>
<dbReference type="PROSITE" id="PS51471">
    <property type="entry name" value="FE2OG_OXY"/>
    <property type="match status" value="1"/>
</dbReference>
<evidence type="ECO:0000256" key="4">
    <source>
        <dbReference type="ARBA" id="ARBA00012531"/>
    </source>
</evidence>
<comment type="catalytic activity">
    <reaction evidence="10">
        <text>L-arginine + 2-oxoglutarate + O2 = guanidine + L-glutamate 5-semialdehyde + succinate + CO2</text>
        <dbReference type="Rhea" id="RHEA:31535"/>
        <dbReference type="ChEBI" id="CHEBI:15379"/>
        <dbReference type="ChEBI" id="CHEBI:16526"/>
        <dbReference type="ChEBI" id="CHEBI:16810"/>
        <dbReference type="ChEBI" id="CHEBI:30031"/>
        <dbReference type="ChEBI" id="CHEBI:30087"/>
        <dbReference type="ChEBI" id="CHEBI:32682"/>
        <dbReference type="ChEBI" id="CHEBI:58066"/>
        <dbReference type="EC" id="1.14.20.7"/>
    </reaction>
</comment>
<dbReference type="Proteomes" id="UP000287447">
    <property type="component" value="Unassembled WGS sequence"/>
</dbReference>
<dbReference type="AlphaFoldDB" id="A0A3S2ZCY6"/>
<comment type="pathway">
    <text evidence="2">Alkene biosynthesis; ethylene biosynthesis via 2-oxoglutarate.</text>
</comment>
<keyword evidence="6" id="KW-0266">Ethylene biosynthesis</keyword>
<protein>
    <recommendedName>
        <fullName evidence="5">2-oxoglutarate-dependent ethylene/succinate-forming enzyme</fullName>
        <ecNumber evidence="4">1.13.12.19</ecNumber>
        <ecNumber evidence="3">1.14.20.7</ecNumber>
    </recommendedName>
    <alternativeName>
        <fullName evidence="7">2-oxoglutarate dioxygenase (ethylene-forming)</fullName>
    </alternativeName>
    <alternativeName>
        <fullName evidence="8">2-oxoglutarate/L-arginine monooxygenase/decarboxylase (succinate-forming)</fullName>
    </alternativeName>
</protein>
<evidence type="ECO:0000256" key="8">
    <source>
        <dbReference type="ARBA" id="ARBA00031282"/>
    </source>
</evidence>
<dbReference type="PRINTS" id="PR00682">
    <property type="entry name" value="IPNSYNTHASE"/>
</dbReference>
<reference evidence="14" key="1">
    <citation type="submission" date="2019-01" db="EMBL/GenBank/DDBJ databases">
        <title>Gri0909 isolated from a small marine red alga.</title>
        <authorList>
            <person name="Kim J."/>
            <person name="Jeong S.E."/>
            <person name="Jeon C.O."/>
        </authorList>
    </citation>
    <scope>NUCLEOTIDE SEQUENCE [LARGE SCALE GENOMIC DNA]</scope>
    <source>
        <strain evidence="14">Gri0909</strain>
    </source>
</reference>
<dbReference type="EMBL" id="SADE01000001">
    <property type="protein sequence ID" value="RVU39648.1"/>
    <property type="molecule type" value="Genomic_DNA"/>
</dbReference>